<feature type="compositionally biased region" description="Basic residues" evidence="1">
    <location>
        <begin position="392"/>
        <end position="401"/>
    </location>
</feature>
<dbReference type="AlphaFoldDB" id="A0AB34JN19"/>
<sequence>MSASIPVLVEPEQMLLQVVPHPLLQGENAVPSSLPLLYWQLSGRASTPRDHTSPPSSPPSPRLLASPPRLASSPPRLAAPLDPWREAFRIHALQAVFGFGTTCGTVLVKSAVNLNVGVAVCPRLSPMKLSSWSSRDLPRSPSSARSPLQNVNGNSPPASPRGVQWNWLHSMETQYTTNGSLASSSNTRGHPATPSTAGVVSQTPLAWDTPQSQPWEVMDLKTPTRDAPRPTAARHSAREASAPSKSSDGKAPALIPTVGADAIEVSRVVRVKSPVAAQLISSLDAAARSARRQTRSIRRANSVPTPTAMDALADSVQPHAYAAHHSARLSGGAMPVAPPCVQVMSADENDISQVVRFKSPVTAQLISSLDAAARSAYAELGSCGSKSSSSRRQSRSIRRAHSVPTPTSMDIFSDPVQPPPFALREPGASLSRVSEGYQPQGYQPPRPLRGLGSEETVTARVLSTKASRDAQSLSEGSGGAELLQLRHDLDMMQKQIALLQFDMEQLRYQQSVRGCAAKSCCIIS</sequence>
<feature type="compositionally biased region" description="Low complexity" evidence="1">
    <location>
        <begin position="130"/>
        <end position="148"/>
    </location>
</feature>
<dbReference type="Proteomes" id="UP001515480">
    <property type="component" value="Unassembled WGS sequence"/>
</dbReference>
<evidence type="ECO:0000313" key="3">
    <source>
        <dbReference type="Proteomes" id="UP001515480"/>
    </source>
</evidence>
<comment type="caution">
    <text evidence="2">The sequence shown here is derived from an EMBL/GenBank/DDBJ whole genome shotgun (WGS) entry which is preliminary data.</text>
</comment>
<organism evidence="2 3">
    <name type="scientific">Prymnesium parvum</name>
    <name type="common">Toxic golden alga</name>
    <dbReference type="NCBI Taxonomy" id="97485"/>
    <lineage>
        <taxon>Eukaryota</taxon>
        <taxon>Haptista</taxon>
        <taxon>Haptophyta</taxon>
        <taxon>Prymnesiophyceae</taxon>
        <taxon>Prymnesiales</taxon>
        <taxon>Prymnesiaceae</taxon>
        <taxon>Prymnesium</taxon>
    </lineage>
</organism>
<gene>
    <name evidence="2" type="ORF">AB1Y20_018323</name>
</gene>
<accession>A0AB34JN19</accession>
<feature type="region of interest" description="Disordered" evidence="1">
    <location>
        <begin position="380"/>
        <end position="412"/>
    </location>
</feature>
<feature type="region of interest" description="Disordered" evidence="1">
    <location>
        <begin position="45"/>
        <end position="76"/>
    </location>
</feature>
<feature type="region of interest" description="Disordered" evidence="1">
    <location>
        <begin position="178"/>
        <end position="252"/>
    </location>
</feature>
<feature type="compositionally biased region" description="Low complexity" evidence="1">
    <location>
        <begin position="382"/>
        <end position="391"/>
    </location>
</feature>
<reference evidence="2 3" key="1">
    <citation type="journal article" date="2024" name="Science">
        <title>Giant polyketide synthase enzymes in the biosynthesis of giant marine polyether toxins.</title>
        <authorList>
            <person name="Fallon T.R."/>
            <person name="Shende V.V."/>
            <person name="Wierzbicki I.H."/>
            <person name="Pendleton A.L."/>
            <person name="Watervoot N.F."/>
            <person name="Auber R.P."/>
            <person name="Gonzalez D.J."/>
            <person name="Wisecaver J.H."/>
            <person name="Moore B.S."/>
        </authorList>
    </citation>
    <scope>NUCLEOTIDE SEQUENCE [LARGE SCALE GENOMIC DNA]</scope>
    <source>
        <strain evidence="2 3">12B1</strain>
    </source>
</reference>
<feature type="compositionally biased region" description="Polar residues" evidence="1">
    <location>
        <begin position="178"/>
        <end position="214"/>
    </location>
</feature>
<dbReference type="EMBL" id="JBGBPQ010000006">
    <property type="protein sequence ID" value="KAL1523380.1"/>
    <property type="molecule type" value="Genomic_DNA"/>
</dbReference>
<feature type="compositionally biased region" description="Low complexity" evidence="1">
    <location>
        <begin position="62"/>
        <end position="76"/>
    </location>
</feature>
<keyword evidence="3" id="KW-1185">Reference proteome</keyword>
<evidence type="ECO:0000256" key="1">
    <source>
        <dbReference type="SAM" id="MobiDB-lite"/>
    </source>
</evidence>
<feature type="compositionally biased region" description="Basic and acidic residues" evidence="1">
    <location>
        <begin position="218"/>
        <end position="228"/>
    </location>
</feature>
<proteinExistence type="predicted"/>
<evidence type="ECO:0000313" key="2">
    <source>
        <dbReference type="EMBL" id="KAL1523380.1"/>
    </source>
</evidence>
<protein>
    <submittedName>
        <fullName evidence="2">Uncharacterized protein</fullName>
    </submittedName>
</protein>
<feature type="region of interest" description="Disordered" evidence="1">
    <location>
        <begin position="130"/>
        <end position="163"/>
    </location>
</feature>
<feature type="region of interest" description="Disordered" evidence="1">
    <location>
        <begin position="433"/>
        <end position="452"/>
    </location>
</feature>
<name>A0AB34JN19_PRYPA</name>